<sequence>MISEFYSLTWLLLSLIFAKFPRLFISFICYFQVYWLMETWSAHESDIELFESLKIEVMAPRFRMEMLRCPKGEKRVEECESGNFGQIGPAVPLLEYRGAVSKTDWHCGASAVPLSCNMRFSNTRRGACFAAPRRPRPAR</sequence>
<gene>
    <name evidence="1" type="ORF">TorRG33x02_140500</name>
</gene>
<proteinExistence type="predicted"/>
<protein>
    <submittedName>
        <fullName evidence="1">Uncharacterized protein</fullName>
    </submittedName>
</protein>
<organism evidence="1 2">
    <name type="scientific">Trema orientale</name>
    <name type="common">Charcoal tree</name>
    <name type="synonym">Celtis orientalis</name>
    <dbReference type="NCBI Taxonomy" id="63057"/>
    <lineage>
        <taxon>Eukaryota</taxon>
        <taxon>Viridiplantae</taxon>
        <taxon>Streptophyta</taxon>
        <taxon>Embryophyta</taxon>
        <taxon>Tracheophyta</taxon>
        <taxon>Spermatophyta</taxon>
        <taxon>Magnoliopsida</taxon>
        <taxon>eudicotyledons</taxon>
        <taxon>Gunneridae</taxon>
        <taxon>Pentapetalae</taxon>
        <taxon>rosids</taxon>
        <taxon>fabids</taxon>
        <taxon>Rosales</taxon>
        <taxon>Cannabaceae</taxon>
        <taxon>Trema</taxon>
    </lineage>
</organism>
<keyword evidence="2" id="KW-1185">Reference proteome</keyword>
<reference evidence="2" key="1">
    <citation type="submission" date="2016-06" db="EMBL/GenBank/DDBJ databases">
        <title>Parallel loss of symbiosis genes in relatives of nitrogen-fixing non-legume Parasponia.</title>
        <authorList>
            <person name="Van Velzen R."/>
            <person name="Holmer R."/>
            <person name="Bu F."/>
            <person name="Rutten L."/>
            <person name="Van Zeijl A."/>
            <person name="Liu W."/>
            <person name="Santuari L."/>
            <person name="Cao Q."/>
            <person name="Sharma T."/>
            <person name="Shen D."/>
            <person name="Roswanjaya Y."/>
            <person name="Wardhani T."/>
            <person name="Kalhor M.S."/>
            <person name="Jansen J."/>
            <person name="Van den Hoogen J."/>
            <person name="Gungor B."/>
            <person name="Hartog M."/>
            <person name="Hontelez J."/>
            <person name="Verver J."/>
            <person name="Yang W.-C."/>
            <person name="Schijlen E."/>
            <person name="Repin R."/>
            <person name="Schilthuizen M."/>
            <person name="Schranz E."/>
            <person name="Heidstra R."/>
            <person name="Miyata K."/>
            <person name="Fedorova E."/>
            <person name="Kohlen W."/>
            <person name="Bisseling T."/>
            <person name="Smit S."/>
            <person name="Geurts R."/>
        </authorList>
    </citation>
    <scope>NUCLEOTIDE SEQUENCE [LARGE SCALE GENOMIC DNA]</scope>
    <source>
        <strain evidence="2">cv. RG33-2</strain>
    </source>
</reference>
<accession>A0A2P5EXE2</accession>
<dbReference type="AlphaFoldDB" id="A0A2P5EXE2"/>
<dbReference type="InParanoid" id="A0A2P5EXE2"/>
<evidence type="ECO:0000313" key="1">
    <source>
        <dbReference type="EMBL" id="PON90200.1"/>
    </source>
</evidence>
<evidence type="ECO:0000313" key="2">
    <source>
        <dbReference type="Proteomes" id="UP000237000"/>
    </source>
</evidence>
<name>A0A2P5EXE2_TREOI</name>
<comment type="caution">
    <text evidence="1">The sequence shown here is derived from an EMBL/GenBank/DDBJ whole genome shotgun (WGS) entry which is preliminary data.</text>
</comment>
<dbReference type="EMBL" id="JXTC01000086">
    <property type="protein sequence ID" value="PON90200.1"/>
    <property type="molecule type" value="Genomic_DNA"/>
</dbReference>
<dbReference type="Proteomes" id="UP000237000">
    <property type="component" value="Unassembled WGS sequence"/>
</dbReference>